<sequence length="343" mass="37488">MDVSVWAWVAVMVAVGAMLAVDLFLHRDNHVIGFREAATWSAVWVAAGLLFGVLLWFWQGGDIAGEYFAGYLIEKALSIDNVFVFALIFTHFAVPDAFQHKVLFWGVLSALVLRFAFIFVGAGLLETFFWTAYVFGAFLIYTGYKMAFSHGGTTSPEKNPVVRLVRRVVPTDPNYHGAAFFTKIDGRRVATLLFVVLIAIEATDIIFAIDSVAAILAITTSTFIVWTANAFAILGLRSLYFCLAGLLRRFVHLHYGLAVLLAFAGVKLILSETPVGKLPIPLTLGVIVVVITVSIVWSLRSTRNQLADDVRTDAVTGTEESSPVADEHDSASSDPGGVAPRRR</sequence>
<gene>
    <name evidence="8" type="ORF">LR394_17915</name>
</gene>
<organism evidence="8 9">
    <name type="scientific">Kineosporia babensis</name>
    <dbReference type="NCBI Taxonomy" id="499548"/>
    <lineage>
        <taxon>Bacteria</taxon>
        <taxon>Bacillati</taxon>
        <taxon>Actinomycetota</taxon>
        <taxon>Actinomycetes</taxon>
        <taxon>Kineosporiales</taxon>
        <taxon>Kineosporiaceae</taxon>
        <taxon>Kineosporia</taxon>
    </lineage>
</organism>
<protein>
    <submittedName>
        <fullName evidence="8">TerC family protein</fullName>
    </submittedName>
</protein>
<comment type="similarity">
    <text evidence="2">Belongs to the TerC family.</text>
</comment>
<dbReference type="AlphaFoldDB" id="A0A9X1NGC1"/>
<reference evidence="8" key="1">
    <citation type="submission" date="2021-11" db="EMBL/GenBank/DDBJ databases">
        <title>Streptomyces corallinus and Kineosporia corallina sp. nov., two new coral-derived marine actinobacteria.</title>
        <authorList>
            <person name="Buangrab K."/>
            <person name="Sutthacheep M."/>
            <person name="Yeemin T."/>
            <person name="Harunari E."/>
            <person name="Igarashi Y."/>
            <person name="Sripreechasak P."/>
            <person name="Kanchanasin P."/>
            <person name="Tanasupawat S."/>
            <person name="Phongsopitanun W."/>
        </authorList>
    </citation>
    <scope>NUCLEOTIDE SEQUENCE</scope>
    <source>
        <strain evidence="8">JCM 31032</strain>
    </source>
</reference>
<evidence type="ECO:0000256" key="5">
    <source>
        <dbReference type="ARBA" id="ARBA00023136"/>
    </source>
</evidence>
<dbReference type="PANTHER" id="PTHR30238">
    <property type="entry name" value="MEMBRANE BOUND PREDICTED REDOX MODULATOR"/>
    <property type="match status" value="1"/>
</dbReference>
<feature type="transmembrane region" description="Helical" evidence="7">
    <location>
        <begin position="223"/>
        <end position="243"/>
    </location>
</feature>
<evidence type="ECO:0000256" key="7">
    <source>
        <dbReference type="SAM" id="Phobius"/>
    </source>
</evidence>
<feature type="transmembrane region" description="Helical" evidence="7">
    <location>
        <begin position="250"/>
        <end position="270"/>
    </location>
</feature>
<evidence type="ECO:0000256" key="6">
    <source>
        <dbReference type="SAM" id="MobiDB-lite"/>
    </source>
</evidence>
<evidence type="ECO:0000256" key="4">
    <source>
        <dbReference type="ARBA" id="ARBA00022989"/>
    </source>
</evidence>
<name>A0A9X1NGC1_9ACTN</name>
<dbReference type="InterPro" id="IPR005496">
    <property type="entry name" value="Integral_membrane_TerC"/>
</dbReference>
<comment type="caution">
    <text evidence="8">The sequence shown here is derived from an EMBL/GenBank/DDBJ whole genome shotgun (WGS) entry which is preliminary data.</text>
</comment>
<comment type="subcellular location">
    <subcellularLocation>
        <location evidence="1">Membrane</location>
        <topology evidence="1">Multi-pass membrane protein</topology>
    </subcellularLocation>
</comment>
<feature type="transmembrane region" description="Helical" evidence="7">
    <location>
        <begin position="282"/>
        <end position="299"/>
    </location>
</feature>
<dbReference type="InterPro" id="IPR022369">
    <property type="entry name" value="Integral_membrane_TerC_rswitch"/>
</dbReference>
<keyword evidence="9" id="KW-1185">Reference proteome</keyword>
<proteinExistence type="inferred from homology"/>
<evidence type="ECO:0000256" key="1">
    <source>
        <dbReference type="ARBA" id="ARBA00004141"/>
    </source>
</evidence>
<evidence type="ECO:0000256" key="2">
    <source>
        <dbReference type="ARBA" id="ARBA00007511"/>
    </source>
</evidence>
<dbReference type="PANTHER" id="PTHR30238:SF0">
    <property type="entry name" value="THYLAKOID MEMBRANE PROTEIN TERC, CHLOROPLASTIC"/>
    <property type="match status" value="1"/>
</dbReference>
<keyword evidence="4 7" id="KW-1133">Transmembrane helix</keyword>
<dbReference type="NCBIfam" id="TIGR03718">
    <property type="entry name" value="R_switched_Alx"/>
    <property type="match status" value="1"/>
</dbReference>
<feature type="transmembrane region" description="Helical" evidence="7">
    <location>
        <begin position="192"/>
        <end position="217"/>
    </location>
</feature>
<feature type="region of interest" description="Disordered" evidence="6">
    <location>
        <begin position="311"/>
        <end position="343"/>
    </location>
</feature>
<feature type="transmembrane region" description="Helical" evidence="7">
    <location>
        <begin position="102"/>
        <end position="122"/>
    </location>
</feature>
<keyword evidence="3 7" id="KW-0812">Transmembrane</keyword>
<accession>A0A9X1NGC1</accession>
<dbReference type="Pfam" id="PF03741">
    <property type="entry name" value="TerC"/>
    <property type="match status" value="1"/>
</dbReference>
<evidence type="ECO:0000313" key="9">
    <source>
        <dbReference type="Proteomes" id="UP001138997"/>
    </source>
</evidence>
<dbReference type="EMBL" id="JAJOMB010000009">
    <property type="protein sequence ID" value="MCD5312786.1"/>
    <property type="molecule type" value="Genomic_DNA"/>
</dbReference>
<feature type="transmembrane region" description="Helical" evidence="7">
    <location>
        <begin position="78"/>
        <end position="95"/>
    </location>
</feature>
<dbReference type="RefSeq" id="WP_231443363.1">
    <property type="nucleotide sequence ID" value="NZ_JAJOMB010000009.1"/>
</dbReference>
<keyword evidence="5 7" id="KW-0472">Membrane</keyword>
<feature type="transmembrane region" description="Helical" evidence="7">
    <location>
        <begin position="6"/>
        <end position="25"/>
    </location>
</feature>
<feature type="transmembrane region" description="Helical" evidence="7">
    <location>
        <begin position="37"/>
        <end position="58"/>
    </location>
</feature>
<dbReference type="GO" id="GO:0016020">
    <property type="term" value="C:membrane"/>
    <property type="evidence" value="ECO:0007669"/>
    <property type="project" value="UniProtKB-SubCell"/>
</dbReference>
<evidence type="ECO:0000256" key="3">
    <source>
        <dbReference type="ARBA" id="ARBA00022692"/>
    </source>
</evidence>
<feature type="transmembrane region" description="Helical" evidence="7">
    <location>
        <begin position="128"/>
        <end position="148"/>
    </location>
</feature>
<evidence type="ECO:0000313" key="8">
    <source>
        <dbReference type="EMBL" id="MCD5312786.1"/>
    </source>
</evidence>
<dbReference type="Proteomes" id="UP001138997">
    <property type="component" value="Unassembled WGS sequence"/>
</dbReference>